<sequence length="613" mass="67815">MVVVDRNVFFGQRSSCIYYNVYHNVPPSQPPIISGDVGPRLAGEGLVLSCLSEGGRPPPRLKWYNGTEQYVLPTSSPGQSAGVSSASLDLVVSQLQRWDNGVNLSCVAEQVLPGLTTRQTTSRTLRINYPPTVTLPVKSVRVVEGESANLTCLVESNPASVLQWTKLGGKSLSRAQRRGYTFRIPRVSRADSGTYQCVADNGVEPRGVGTISVEVICPPLIKPTFEEEVSVLFGQDWDLECVANGNPKPKIKWRRKNNRTLLDNPLSLSPLTYQTEGLYECVAWSDRFPEVSRETFINVMDFVNLSTDKSTLSFHLRQTRRPGRCCARDGHWRRHGQINLPHHLRPPSRLRRLGLEGGLGTPEKYRPGRTGDITVKMSGDSQSTLTIGTADPVHSGDYICTATNMFGSDQEKFRVEVSESWTVLIAAITMGIVVGILIAIIAMLCLRTRKMWKYRHRKADSVTRPSESFSYCAPTDNDVSGRMISNPLGNPRGDIPTVCANVFELQPTGTPSKHFSPLVNSDSGECHPCSQMTVQSTNSYSPMMGRDMGDRYVINRPYYIKDLKLRVAVPDRVPDGIEDGANDETLKLTPTKHRNSETISNGTGFSKDCHPIV</sequence>
<dbReference type="InterPro" id="IPR003599">
    <property type="entry name" value="Ig_sub"/>
</dbReference>
<dbReference type="InterPro" id="IPR003598">
    <property type="entry name" value="Ig_sub2"/>
</dbReference>
<evidence type="ECO:0000256" key="3">
    <source>
        <dbReference type="ARBA" id="ARBA00023157"/>
    </source>
</evidence>
<dbReference type="Proteomes" id="UP000838412">
    <property type="component" value="Chromosome 1"/>
</dbReference>
<keyword evidence="9" id="KW-1185">Reference proteome</keyword>
<dbReference type="SMART" id="SM00408">
    <property type="entry name" value="IGc2"/>
    <property type="match status" value="2"/>
</dbReference>
<gene>
    <name evidence="8" type="primary">HMCN2</name>
    <name evidence="8" type="ORF">BLAG_LOCUS1036</name>
</gene>
<dbReference type="GO" id="GO:0005886">
    <property type="term" value="C:plasma membrane"/>
    <property type="evidence" value="ECO:0007669"/>
    <property type="project" value="TreeGrafter"/>
</dbReference>
<feature type="domain" description="Ig-like" evidence="7">
    <location>
        <begin position="218"/>
        <end position="292"/>
    </location>
</feature>
<evidence type="ECO:0000256" key="2">
    <source>
        <dbReference type="ARBA" id="ARBA00023136"/>
    </source>
</evidence>
<feature type="domain" description="Ig-like" evidence="7">
    <location>
        <begin position="332"/>
        <end position="418"/>
    </location>
</feature>
<keyword evidence="2 6" id="KW-0472">Membrane</keyword>
<proteinExistence type="predicted"/>
<accession>A0A8J9VTX6</accession>
<dbReference type="PROSITE" id="PS50835">
    <property type="entry name" value="IG_LIKE"/>
    <property type="match status" value="4"/>
</dbReference>
<keyword evidence="4" id="KW-0325">Glycoprotein</keyword>
<dbReference type="InterPro" id="IPR007110">
    <property type="entry name" value="Ig-like_dom"/>
</dbReference>
<dbReference type="InterPro" id="IPR013783">
    <property type="entry name" value="Ig-like_fold"/>
</dbReference>
<dbReference type="SMART" id="SM00409">
    <property type="entry name" value="IG"/>
    <property type="match status" value="4"/>
</dbReference>
<keyword evidence="6" id="KW-1133">Transmembrane helix</keyword>
<dbReference type="AlphaFoldDB" id="A0A8J9VTX6"/>
<evidence type="ECO:0000256" key="6">
    <source>
        <dbReference type="SAM" id="Phobius"/>
    </source>
</evidence>
<dbReference type="PANTHER" id="PTHR11640:SF164">
    <property type="entry name" value="MAM DOMAIN-CONTAINING GLYCOSYLPHOSPHATIDYLINOSITOL ANCHOR PROTEIN 1"/>
    <property type="match status" value="1"/>
</dbReference>
<evidence type="ECO:0000256" key="1">
    <source>
        <dbReference type="ARBA" id="ARBA00004479"/>
    </source>
</evidence>
<organism evidence="8 9">
    <name type="scientific">Branchiostoma lanceolatum</name>
    <name type="common">Common lancelet</name>
    <name type="synonym">Amphioxus lanceolatum</name>
    <dbReference type="NCBI Taxonomy" id="7740"/>
    <lineage>
        <taxon>Eukaryota</taxon>
        <taxon>Metazoa</taxon>
        <taxon>Chordata</taxon>
        <taxon>Cephalochordata</taxon>
        <taxon>Leptocardii</taxon>
        <taxon>Amphioxiformes</taxon>
        <taxon>Branchiostomatidae</taxon>
        <taxon>Branchiostoma</taxon>
    </lineage>
</organism>
<reference evidence="8" key="1">
    <citation type="submission" date="2022-01" db="EMBL/GenBank/DDBJ databases">
        <authorList>
            <person name="Braso-Vives M."/>
        </authorList>
    </citation>
    <scope>NUCLEOTIDE SEQUENCE</scope>
</reference>
<evidence type="ECO:0000256" key="4">
    <source>
        <dbReference type="ARBA" id="ARBA00023180"/>
    </source>
</evidence>
<dbReference type="Pfam" id="PF07679">
    <property type="entry name" value="I-set"/>
    <property type="match status" value="1"/>
</dbReference>
<comment type="subcellular location">
    <subcellularLocation>
        <location evidence="1">Membrane</location>
        <topology evidence="1">Single-pass type I membrane protein</topology>
    </subcellularLocation>
</comment>
<dbReference type="EMBL" id="OV696686">
    <property type="protein sequence ID" value="CAH1230402.1"/>
    <property type="molecule type" value="Genomic_DNA"/>
</dbReference>
<evidence type="ECO:0000259" key="7">
    <source>
        <dbReference type="PROSITE" id="PS50835"/>
    </source>
</evidence>
<dbReference type="SUPFAM" id="SSF48726">
    <property type="entry name" value="Immunoglobulin"/>
    <property type="match status" value="4"/>
</dbReference>
<dbReference type="Gene3D" id="2.60.40.10">
    <property type="entry name" value="Immunoglobulins"/>
    <property type="match status" value="4"/>
</dbReference>
<dbReference type="GO" id="GO:0098609">
    <property type="term" value="P:cell-cell adhesion"/>
    <property type="evidence" value="ECO:0007669"/>
    <property type="project" value="TreeGrafter"/>
</dbReference>
<dbReference type="Pfam" id="PF13927">
    <property type="entry name" value="Ig_3"/>
    <property type="match status" value="2"/>
</dbReference>
<keyword evidence="6" id="KW-0812">Transmembrane</keyword>
<dbReference type="GO" id="GO:0005911">
    <property type="term" value="C:cell-cell junction"/>
    <property type="evidence" value="ECO:0007669"/>
    <property type="project" value="TreeGrafter"/>
</dbReference>
<protein>
    <submittedName>
        <fullName evidence="8">HMCN2 protein</fullName>
    </submittedName>
</protein>
<keyword evidence="5" id="KW-0393">Immunoglobulin domain</keyword>
<dbReference type="InterPro" id="IPR036179">
    <property type="entry name" value="Ig-like_dom_sf"/>
</dbReference>
<dbReference type="InterPro" id="IPR013162">
    <property type="entry name" value="CD80_C2-set"/>
</dbReference>
<dbReference type="GO" id="GO:0050839">
    <property type="term" value="F:cell adhesion molecule binding"/>
    <property type="evidence" value="ECO:0007669"/>
    <property type="project" value="TreeGrafter"/>
</dbReference>
<name>A0A8J9VTX6_BRALA</name>
<evidence type="ECO:0000313" key="8">
    <source>
        <dbReference type="EMBL" id="CAH1230402.1"/>
    </source>
</evidence>
<dbReference type="InterPro" id="IPR051275">
    <property type="entry name" value="Cell_adhesion_signaling"/>
</dbReference>
<dbReference type="OrthoDB" id="10012075at2759"/>
<dbReference type="Pfam" id="PF08205">
    <property type="entry name" value="C2-set_2"/>
    <property type="match status" value="1"/>
</dbReference>
<feature type="transmembrane region" description="Helical" evidence="6">
    <location>
        <begin position="421"/>
        <end position="446"/>
    </location>
</feature>
<evidence type="ECO:0000313" key="9">
    <source>
        <dbReference type="Proteomes" id="UP000838412"/>
    </source>
</evidence>
<feature type="domain" description="Ig-like" evidence="7">
    <location>
        <begin position="27"/>
        <end position="122"/>
    </location>
</feature>
<feature type="domain" description="Ig-like" evidence="7">
    <location>
        <begin position="130"/>
        <end position="214"/>
    </location>
</feature>
<keyword evidence="3" id="KW-1015">Disulfide bond</keyword>
<dbReference type="InterPro" id="IPR013098">
    <property type="entry name" value="Ig_I-set"/>
</dbReference>
<evidence type="ECO:0000256" key="5">
    <source>
        <dbReference type="ARBA" id="ARBA00023319"/>
    </source>
</evidence>
<dbReference type="PANTHER" id="PTHR11640">
    <property type="entry name" value="NEPHRIN"/>
    <property type="match status" value="1"/>
</dbReference>